<accession>A0A7C2ZFY4</accession>
<dbReference type="SUPFAM" id="SSF52833">
    <property type="entry name" value="Thioredoxin-like"/>
    <property type="match status" value="1"/>
</dbReference>
<proteinExistence type="predicted"/>
<dbReference type="InterPro" id="IPR007332">
    <property type="entry name" value="DUF411"/>
</dbReference>
<name>A0A7C2ZFY4_9AQUI</name>
<evidence type="ECO:0000313" key="1">
    <source>
        <dbReference type="EMBL" id="HEW46830.1"/>
    </source>
</evidence>
<organism evidence="1">
    <name type="scientific">Hydrogenobacter sp</name>
    <dbReference type="NCBI Taxonomy" id="2152829"/>
    <lineage>
        <taxon>Bacteria</taxon>
        <taxon>Pseudomonadati</taxon>
        <taxon>Aquificota</taxon>
        <taxon>Aquificia</taxon>
        <taxon>Aquificales</taxon>
        <taxon>Aquificaceae</taxon>
        <taxon>Hydrogenobacter</taxon>
    </lineage>
</organism>
<dbReference type="InterPro" id="IPR036249">
    <property type="entry name" value="Thioredoxin-like_sf"/>
</dbReference>
<reference evidence="1" key="1">
    <citation type="journal article" date="2020" name="mSystems">
        <title>Genome- and Community-Level Interaction Insights into Carbon Utilization and Element Cycling Functions of Hydrothermarchaeota in Hydrothermal Sediment.</title>
        <authorList>
            <person name="Zhou Z."/>
            <person name="Liu Y."/>
            <person name="Xu W."/>
            <person name="Pan J."/>
            <person name="Luo Z.H."/>
            <person name="Li M."/>
        </authorList>
    </citation>
    <scope>NUCLEOTIDE SEQUENCE [LARGE SCALE GENOMIC DNA]</scope>
    <source>
        <strain evidence="1">SpSt-132</strain>
    </source>
</reference>
<comment type="caution">
    <text evidence="1">The sequence shown here is derived from an EMBL/GenBank/DDBJ whole genome shotgun (WGS) entry which is preliminary data.</text>
</comment>
<protein>
    <submittedName>
        <fullName evidence="1">DUF411 domain-containing protein</fullName>
    </submittedName>
</protein>
<dbReference type="Pfam" id="PF04214">
    <property type="entry name" value="DUF411"/>
    <property type="match status" value="1"/>
</dbReference>
<dbReference type="AlphaFoldDB" id="A0A7C2ZFY4"/>
<dbReference type="EMBL" id="DSFP01000077">
    <property type="protein sequence ID" value="HEW46830.1"/>
    <property type="molecule type" value="Genomic_DNA"/>
</dbReference>
<gene>
    <name evidence="1" type="ORF">ENO47_09285</name>
</gene>
<sequence>MKAAILLLLLPLFVMAEELLAYYSPSCGCCTSYFSKLEKEGFKVKRVEVNPDKLMEVKSQLGIPPQLRSCHTMLYKNKFIEGHVPPEGIRRLSKDKSLLGVASLHGIKSARGGYEKSFFLVYKDKVKEVRP</sequence>